<accession>A0A2I0ATA4</accession>
<feature type="compositionally biased region" description="Polar residues" evidence="1">
    <location>
        <begin position="9"/>
        <end position="22"/>
    </location>
</feature>
<dbReference type="EMBL" id="KZ451950">
    <property type="protein sequence ID" value="PKA58782.1"/>
    <property type="molecule type" value="Genomic_DNA"/>
</dbReference>
<dbReference type="GO" id="GO:0009570">
    <property type="term" value="C:chloroplast stroma"/>
    <property type="evidence" value="ECO:0007669"/>
    <property type="project" value="InterPro"/>
</dbReference>
<evidence type="ECO:0000313" key="3">
    <source>
        <dbReference type="EMBL" id="PKA58782.1"/>
    </source>
</evidence>
<dbReference type="OrthoDB" id="2121326at2759"/>
<dbReference type="SUPFAM" id="SSF52833">
    <property type="entry name" value="Thioredoxin-like"/>
    <property type="match status" value="1"/>
</dbReference>
<evidence type="ECO:0000313" key="4">
    <source>
        <dbReference type="Proteomes" id="UP000236161"/>
    </source>
</evidence>
<dbReference type="STRING" id="1088818.A0A2I0ATA4"/>
<dbReference type="InterPro" id="IPR036249">
    <property type="entry name" value="Thioredoxin-like_sf"/>
</dbReference>
<organism evidence="3 4">
    <name type="scientific">Apostasia shenzhenica</name>
    <dbReference type="NCBI Taxonomy" id="1088818"/>
    <lineage>
        <taxon>Eukaryota</taxon>
        <taxon>Viridiplantae</taxon>
        <taxon>Streptophyta</taxon>
        <taxon>Embryophyta</taxon>
        <taxon>Tracheophyta</taxon>
        <taxon>Spermatophyta</taxon>
        <taxon>Magnoliopsida</taxon>
        <taxon>Liliopsida</taxon>
        <taxon>Asparagales</taxon>
        <taxon>Orchidaceae</taxon>
        <taxon>Apostasioideae</taxon>
        <taxon>Apostasia</taxon>
    </lineage>
</organism>
<dbReference type="CDD" id="cd02947">
    <property type="entry name" value="TRX_family"/>
    <property type="match status" value="1"/>
</dbReference>
<evidence type="ECO:0000259" key="2">
    <source>
        <dbReference type="Pfam" id="PF00085"/>
    </source>
</evidence>
<dbReference type="InterPro" id="IPR013766">
    <property type="entry name" value="Thioredoxin_domain"/>
</dbReference>
<evidence type="ECO:0000256" key="1">
    <source>
        <dbReference type="SAM" id="MobiDB-lite"/>
    </source>
</evidence>
<dbReference type="PANTHER" id="PTHR47192">
    <property type="entry name" value="THIOREDOXIN-LIKE 3-2, CHLOROPLASTIC"/>
    <property type="match status" value="1"/>
</dbReference>
<keyword evidence="4" id="KW-1185">Reference proteome</keyword>
<proteinExistence type="predicted"/>
<dbReference type="Pfam" id="PF00085">
    <property type="entry name" value="Thioredoxin"/>
    <property type="match status" value="1"/>
</dbReference>
<gene>
    <name evidence="3" type="primary">WCRKC2</name>
    <name evidence="3" type="ORF">AXF42_Ash000875</name>
</gene>
<name>A0A2I0ATA4_9ASPA</name>
<reference evidence="3 4" key="1">
    <citation type="journal article" date="2017" name="Nature">
        <title>The Apostasia genome and the evolution of orchids.</title>
        <authorList>
            <person name="Zhang G.Q."/>
            <person name="Liu K.W."/>
            <person name="Li Z."/>
            <person name="Lohaus R."/>
            <person name="Hsiao Y.Y."/>
            <person name="Niu S.C."/>
            <person name="Wang J.Y."/>
            <person name="Lin Y.C."/>
            <person name="Xu Q."/>
            <person name="Chen L.J."/>
            <person name="Yoshida K."/>
            <person name="Fujiwara S."/>
            <person name="Wang Z.W."/>
            <person name="Zhang Y.Q."/>
            <person name="Mitsuda N."/>
            <person name="Wang M."/>
            <person name="Liu G.H."/>
            <person name="Pecoraro L."/>
            <person name="Huang H.X."/>
            <person name="Xiao X.J."/>
            <person name="Lin M."/>
            <person name="Wu X.Y."/>
            <person name="Wu W.L."/>
            <person name="Chen Y.Y."/>
            <person name="Chang S.B."/>
            <person name="Sakamoto S."/>
            <person name="Ohme-Takagi M."/>
            <person name="Yagi M."/>
            <person name="Zeng S.J."/>
            <person name="Shen C.Y."/>
            <person name="Yeh C.M."/>
            <person name="Luo Y.B."/>
            <person name="Tsai W.C."/>
            <person name="Van de Peer Y."/>
            <person name="Liu Z.J."/>
        </authorList>
    </citation>
    <scope>NUCLEOTIDE SEQUENCE [LARGE SCALE GENOMIC DNA]</scope>
    <source>
        <strain evidence="4">cv. Shenzhen</strain>
        <tissue evidence="3">Stem</tissue>
    </source>
</reference>
<protein>
    <submittedName>
        <fullName evidence="3">Thioredoxin-like 3-2, chloroplastic</fullName>
    </submittedName>
</protein>
<sequence length="202" mass="22676">MANALPSASLPQPNRSLPQISSPQIADRGSFHLLRLHHRLDPAMLPPVSASFVSVPIPSAPQTRRTGVALAFSSGLEETRLPDGQLDDDALESIELLNIASEEQFDCIISEAQQLGDSLIIIWMANWCRKCIYLKPKLEKLAAHYYPRIHFYCVDVNSVPQRLVTRAEISLWKDSQRKAELIGGHKAWLVVNDVRKMIENED</sequence>
<feature type="domain" description="Thioredoxin" evidence="2">
    <location>
        <begin position="101"/>
        <end position="162"/>
    </location>
</feature>
<feature type="region of interest" description="Disordered" evidence="1">
    <location>
        <begin position="1"/>
        <end position="22"/>
    </location>
</feature>
<dbReference type="Gene3D" id="3.40.30.10">
    <property type="entry name" value="Glutaredoxin"/>
    <property type="match status" value="1"/>
</dbReference>
<dbReference type="Proteomes" id="UP000236161">
    <property type="component" value="Unassembled WGS sequence"/>
</dbReference>
<dbReference type="AlphaFoldDB" id="A0A2I0ATA4"/>
<dbReference type="PANTHER" id="PTHR47192:SF4">
    <property type="entry name" value="THIOREDOXIN-LIKE 3-2, CHLOROPLASTIC"/>
    <property type="match status" value="1"/>
</dbReference>
<dbReference type="InterPro" id="IPR044253">
    <property type="entry name" value="WCRKC1/2"/>
</dbReference>